<dbReference type="InterPro" id="IPR036318">
    <property type="entry name" value="FAD-bd_PCMH-like_sf"/>
</dbReference>
<dbReference type="PANTHER" id="PTHR42973">
    <property type="entry name" value="BINDING OXIDOREDUCTASE, PUTATIVE (AFU_ORTHOLOGUE AFUA_1G17690)-RELATED"/>
    <property type="match status" value="1"/>
</dbReference>
<accession>A0A1Y1Z2P1</accession>
<dbReference type="PROSITE" id="PS51387">
    <property type="entry name" value="FAD_PCMH"/>
    <property type="match status" value="1"/>
</dbReference>
<feature type="non-terminal residue" evidence="6">
    <location>
        <position position="1"/>
    </location>
</feature>
<dbReference type="Proteomes" id="UP000193144">
    <property type="component" value="Unassembled WGS sequence"/>
</dbReference>
<dbReference type="InterPro" id="IPR016166">
    <property type="entry name" value="FAD-bd_PCMH"/>
</dbReference>
<dbReference type="OrthoDB" id="2151789at2759"/>
<evidence type="ECO:0000313" key="6">
    <source>
        <dbReference type="EMBL" id="ORY04456.1"/>
    </source>
</evidence>
<organism evidence="6 7">
    <name type="scientific">Clohesyomyces aquaticus</name>
    <dbReference type="NCBI Taxonomy" id="1231657"/>
    <lineage>
        <taxon>Eukaryota</taxon>
        <taxon>Fungi</taxon>
        <taxon>Dikarya</taxon>
        <taxon>Ascomycota</taxon>
        <taxon>Pezizomycotina</taxon>
        <taxon>Dothideomycetes</taxon>
        <taxon>Pleosporomycetidae</taxon>
        <taxon>Pleosporales</taxon>
        <taxon>Lindgomycetaceae</taxon>
        <taxon>Clohesyomyces</taxon>
    </lineage>
</organism>
<dbReference type="InterPro" id="IPR050416">
    <property type="entry name" value="FAD-linked_Oxidoreductase"/>
</dbReference>
<dbReference type="STRING" id="1231657.A0A1Y1Z2P1"/>
<evidence type="ECO:0000313" key="7">
    <source>
        <dbReference type="Proteomes" id="UP000193144"/>
    </source>
</evidence>
<proteinExistence type="inferred from homology"/>
<keyword evidence="3" id="KW-0274">FAD</keyword>
<gene>
    <name evidence="6" type="ORF">BCR34DRAFT_634031</name>
</gene>
<evidence type="ECO:0000256" key="2">
    <source>
        <dbReference type="ARBA" id="ARBA00022630"/>
    </source>
</evidence>
<dbReference type="Pfam" id="PF01565">
    <property type="entry name" value="FAD_binding_4"/>
    <property type="match status" value="1"/>
</dbReference>
<evidence type="ECO:0000256" key="4">
    <source>
        <dbReference type="ARBA" id="ARBA00023002"/>
    </source>
</evidence>
<evidence type="ECO:0000256" key="3">
    <source>
        <dbReference type="ARBA" id="ARBA00022827"/>
    </source>
</evidence>
<evidence type="ECO:0000256" key="1">
    <source>
        <dbReference type="ARBA" id="ARBA00005466"/>
    </source>
</evidence>
<evidence type="ECO:0000259" key="5">
    <source>
        <dbReference type="PROSITE" id="PS51387"/>
    </source>
</evidence>
<comment type="similarity">
    <text evidence="1">Belongs to the oxygen-dependent FAD-linked oxidoreductase family.</text>
</comment>
<comment type="caution">
    <text evidence="6">The sequence shown here is derived from an EMBL/GenBank/DDBJ whole genome shotgun (WGS) entry which is preliminary data.</text>
</comment>
<reference evidence="6 7" key="1">
    <citation type="submission" date="2016-07" db="EMBL/GenBank/DDBJ databases">
        <title>Pervasive Adenine N6-methylation of Active Genes in Fungi.</title>
        <authorList>
            <consortium name="DOE Joint Genome Institute"/>
            <person name="Mondo S.J."/>
            <person name="Dannebaum R.O."/>
            <person name="Kuo R.C."/>
            <person name="Labutti K."/>
            <person name="Haridas S."/>
            <person name="Kuo A."/>
            <person name="Salamov A."/>
            <person name="Ahrendt S.R."/>
            <person name="Lipzen A."/>
            <person name="Sullivan W."/>
            <person name="Andreopoulos W.B."/>
            <person name="Clum A."/>
            <person name="Lindquist E."/>
            <person name="Daum C."/>
            <person name="Ramamoorthy G.K."/>
            <person name="Gryganskyi A."/>
            <person name="Culley D."/>
            <person name="Magnuson J.K."/>
            <person name="James T.Y."/>
            <person name="O'Malley M.A."/>
            <person name="Stajich J.E."/>
            <person name="Spatafora J.W."/>
            <person name="Visel A."/>
            <person name="Grigoriev I.V."/>
        </authorList>
    </citation>
    <scope>NUCLEOTIDE SEQUENCE [LARGE SCALE GENOMIC DNA]</scope>
    <source>
        <strain evidence="6 7">CBS 115471</strain>
    </source>
</reference>
<protein>
    <submittedName>
        <fullName evidence="6">FAD binding domain-containing protein</fullName>
    </submittedName>
</protein>
<keyword evidence="2" id="KW-0285">Flavoprotein</keyword>
<dbReference type="PANTHER" id="PTHR42973:SF22">
    <property type="entry name" value="FAD-BINDING PCMH-TYPE DOMAIN-CONTAINING PROTEIN-RELATED"/>
    <property type="match status" value="1"/>
</dbReference>
<keyword evidence="4" id="KW-0560">Oxidoreductase</keyword>
<sequence length="458" mass="50045">SLGSYYSAQEGPLQPKCIVKPETSIQVSKAVKVLTKTQATNNQSCPFAVPGGDHTPYTGSGNIDGDITIDLRSMRGITVNESQGSVSLGPGLLWGEVYAKLDPLGISMTLCNTNVWLPGGISLFSGRYGLVCDNVINYEIVLAGGRIINTNQHQHIDLRNALHGGSNNFGMVTRFDLATFAQGNIWGGDILYDFSTVPQQLEAFLEFGSNQNYNEYAALFQVLGTQGGLYFVLGNPIYTKPEPYPPVFEKFIAISPQLSNTLRVDKLESLTNVTSSAAQTGHQNAFITTSFDSDLEFLQWVVGSWQNSSKRLDKVDGMSNSLLNQQFTSKVLSKAEPRGGNSLGLDSSRPIVVSPLAVTWTSAADNGIVMRAGTEFINDVEQEAKKRSVYRSFVYLNCANVGQKVIERYGSVSNGQMWAVSSKYDPQRGFQDAVPGGFKLFRRSTTIFLSRFRRVASV</sequence>
<keyword evidence="7" id="KW-1185">Reference proteome</keyword>
<dbReference type="InterPro" id="IPR016169">
    <property type="entry name" value="FAD-bd_PCMH_sub2"/>
</dbReference>
<dbReference type="SUPFAM" id="SSF56176">
    <property type="entry name" value="FAD-binding/transporter-associated domain-like"/>
    <property type="match status" value="1"/>
</dbReference>
<dbReference type="EMBL" id="MCFA01000135">
    <property type="protein sequence ID" value="ORY04456.1"/>
    <property type="molecule type" value="Genomic_DNA"/>
</dbReference>
<feature type="domain" description="FAD-binding PCMH-type" evidence="5">
    <location>
        <begin position="11"/>
        <end position="182"/>
    </location>
</feature>
<dbReference type="GO" id="GO:0071949">
    <property type="term" value="F:FAD binding"/>
    <property type="evidence" value="ECO:0007669"/>
    <property type="project" value="InterPro"/>
</dbReference>
<dbReference type="GO" id="GO:0016491">
    <property type="term" value="F:oxidoreductase activity"/>
    <property type="evidence" value="ECO:0007669"/>
    <property type="project" value="UniProtKB-KW"/>
</dbReference>
<dbReference type="InterPro" id="IPR006094">
    <property type="entry name" value="Oxid_FAD_bind_N"/>
</dbReference>
<dbReference type="Gene3D" id="3.30.465.10">
    <property type="match status" value="1"/>
</dbReference>
<name>A0A1Y1Z2P1_9PLEO</name>
<dbReference type="AlphaFoldDB" id="A0A1Y1Z2P1"/>